<name>A0A497Y383_9SPHI</name>
<organism evidence="2 3">
    <name type="scientific">Pedobacter alluvionis</name>
    <dbReference type="NCBI Taxonomy" id="475253"/>
    <lineage>
        <taxon>Bacteria</taxon>
        <taxon>Pseudomonadati</taxon>
        <taxon>Bacteroidota</taxon>
        <taxon>Sphingobacteriia</taxon>
        <taxon>Sphingobacteriales</taxon>
        <taxon>Sphingobacteriaceae</taxon>
        <taxon>Pedobacter</taxon>
    </lineage>
</organism>
<dbReference type="AlphaFoldDB" id="A0A497Y383"/>
<accession>A0A497Y383</accession>
<evidence type="ECO:0000256" key="1">
    <source>
        <dbReference type="SAM" id="Phobius"/>
    </source>
</evidence>
<dbReference type="EMBL" id="RCCK01000011">
    <property type="protein sequence ID" value="RLJ77353.1"/>
    <property type="molecule type" value="Genomic_DNA"/>
</dbReference>
<evidence type="ECO:0000313" key="3">
    <source>
        <dbReference type="Proteomes" id="UP000273898"/>
    </source>
</evidence>
<feature type="transmembrane region" description="Helical" evidence="1">
    <location>
        <begin position="47"/>
        <end position="66"/>
    </location>
</feature>
<sequence length="71" mass="8317">MRLFRKPPQRDQENTFSNQLVQKAERQGQKLAKLLNKKANHLDGRTLLFLLILFCVLYGAYCLYLITSAFK</sequence>
<gene>
    <name evidence="2" type="ORF">BCL90_2438</name>
</gene>
<reference evidence="2 3" key="1">
    <citation type="submission" date="2018-10" db="EMBL/GenBank/DDBJ databases">
        <title>Genomic Encyclopedia of Archaeal and Bacterial Type Strains, Phase II (KMG-II): from individual species to whole genera.</title>
        <authorList>
            <person name="Goeker M."/>
        </authorList>
    </citation>
    <scope>NUCLEOTIDE SEQUENCE [LARGE SCALE GENOMIC DNA]</scope>
    <source>
        <strain evidence="2 3">DSM 19624</strain>
    </source>
</reference>
<proteinExistence type="predicted"/>
<protein>
    <submittedName>
        <fullName evidence="2">Uncharacterized protein</fullName>
    </submittedName>
</protein>
<keyword evidence="1" id="KW-0472">Membrane</keyword>
<keyword evidence="1" id="KW-1133">Transmembrane helix</keyword>
<evidence type="ECO:0000313" key="2">
    <source>
        <dbReference type="EMBL" id="RLJ77353.1"/>
    </source>
</evidence>
<dbReference type="Proteomes" id="UP000273898">
    <property type="component" value="Unassembled WGS sequence"/>
</dbReference>
<comment type="caution">
    <text evidence="2">The sequence shown here is derived from an EMBL/GenBank/DDBJ whole genome shotgun (WGS) entry which is preliminary data.</text>
</comment>
<keyword evidence="1" id="KW-0812">Transmembrane</keyword>